<reference evidence="1" key="1">
    <citation type="submission" date="2021-06" db="EMBL/GenBank/DDBJ databases">
        <authorList>
            <person name="Kallberg Y."/>
            <person name="Tangrot J."/>
            <person name="Rosling A."/>
        </authorList>
    </citation>
    <scope>NUCLEOTIDE SEQUENCE</scope>
    <source>
        <strain evidence="1">MA461A</strain>
    </source>
</reference>
<feature type="non-terminal residue" evidence="1">
    <location>
        <position position="140"/>
    </location>
</feature>
<keyword evidence="2" id="KW-1185">Reference proteome</keyword>
<sequence length="140" mass="15902">YIHNLPNGKIDRGEIIQTKCSVKFYKFTPQDLTACPFIALVCIRIHNHPPPPPEKIPADIKLNFQTLIRQTINDNDIVTSGNIQSKTLSNIHQSLNNVDKLQILVAKAYKNLHLYGQDILGVLHVAKTNNSEIKNYIHRI</sequence>
<comment type="caution">
    <text evidence="1">The sequence shown here is derived from an EMBL/GenBank/DDBJ whole genome shotgun (WGS) entry which is preliminary data.</text>
</comment>
<proteinExistence type="predicted"/>
<evidence type="ECO:0000313" key="2">
    <source>
        <dbReference type="Proteomes" id="UP000789920"/>
    </source>
</evidence>
<organism evidence="1 2">
    <name type="scientific">Racocetra persica</name>
    <dbReference type="NCBI Taxonomy" id="160502"/>
    <lineage>
        <taxon>Eukaryota</taxon>
        <taxon>Fungi</taxon>
        <taxon>Fungi incertae sedis</taxon>
        <taxon>Mucoromycota</taxon>
        <taxon>Glomeromycotina</taxon>
        <taxon>Glomeromycetes</taxon>
        <taxon>Diversisporales</taxon>
        <taxon>Gigasporaceae</taxon>
        <taxon>Racocetra</taxon>
    </lineage>
</organism>
<accession>A0ACA9S8R6</accession>
<dbReference type="EMBL" id="CAJVQC010099988">
    <property type="protein sequence ID" value="CAG8830834.1"/>
    <property type="molecule type" value="Genomic_DNA"/>
</dbReference>
<name>A0ACA9S8R6_9GLOM</name>
<protein>
    <submittedName>
        <fullName evidence="1">20090_t:CDS:1</fullName>
    </submittedName>
</protein>
<gene>
    <name evidence="1" type="ORF">RPERSI_LOCUS27932</name>
</gene>
<feature type="non-terminal residue" evidence="1">
    <location>
        <position position="1"/>
    </location>
</feature>
<dbReference type="Proteomes" id="UP000789920">
    <property type="component" value="Unassembled WGS sequence"/>
</dbReference>
<evidence type="ECO:0000313" key="1">
    <source>
        <dbReference type="EMBL" id="CAG8830834.1"/>
    </source>
</evidence>